<dbReference type="AlphaFoldDB" id="A0A448X442"/>
<keyword evidence="3" id="KW-1185">Reference proteome</keyword>
<proteinExistence type="predicted"/>
<reference evidence="2" key="1">
    <citation type="submission" date="2018-11" db="EMBL/GenBank/DDBJ databases">
        <authorList>
            <consortium name="Pathogen Informatics"/>
        </authorList>
    </citation>
    <scope>NUCLEOTIDE SEQUENCE</scope>
</reference>
<accession>A0A448X442</accession>
<dbReference type="Proteomes" id="UP000784294">
    <property type="component" value="Unassembled WGS sequence"/>
</dbReference>
<evidence type="ECO:0000313" key="3">
    <source>
        <dbReference type="Proteomes" id="UP000784294"/>
    </source>
</evidence>
<gene>
    <name evidence="2" type="ORF">PXEA_LOCUS20942</name>
</gene>
<dbReference type="EMBL" id="CAAALY010087671">
    <property type="protein sequence ID" value="VEL27502.1"/>
    <property type="molecule type" value="Genomic_DNA"/>
</dbReference>
<organism evidence="2 3">
    <name type="scientific">Protopolystoma xenopodis</name>
    <dbReference type="NCBI Taxonomy" id="117903"/>
    <lineage>
        <taxon>Eukaryota</taxon>
        <taxon>Metazoa</taxon>
        <taxon>Spiralia</taxon>
        <taxon>Lophotrochozoa</taxon>
        <taxon>Platyhelminthes</taxon>
        <taxon>Monogenea</taxon>
        <taxon>Polyopisthocotylea</taxon>
        <taxon>Polystomatidea</taxon>
        <taxon>Polystomatidae</taxon>
        <taxon>Protopolystoma</taxon>
    </lineage>
</organism>
<evidence type="ECO:0000256" key="1">
    <source>
        <dbReference type="SAM" id="MobiDB-lite"/>
    </source>
</evidence>
<name>A0A448X442_9PLAT</name>
<comment type="caution">
    <text evidence="2">The sequence shown here is derived from an EMBL/GenBank/DDBJ whole genome shotgun (WGS) entry which is preliminary data.</text>
</comment>
<feature type="compositionally biased region" description="Polar residues" evidence="1">
    <location>
        <begin position="1"/>
        <end position="11"/>
    </location>
</feature>
<protein>
    <submittedName>
        <fullName evidence="2">Uncharacterized protein</fullName>
    </submittedName>
</protein>
<sequence length="156" mass="15697">MGNPSTLTPSSLGAALCPSEHSSDKAATSKAFANKTGGVDLSLNLLGGGQVTEVANSMMSTSTAGALVQTNSPSSMTSTDQLISMAAPASMTTSCVSATSASSTGQILRSLRLDAPLGISHEDRASSAAMLANSGALPTHLLTGVHGQVYYMYTLL</sequence>
<evidence type="ECO:0000313" key="2">
    <source>
        <dbReference type="EMBL" id="VEL27502.1"/>
    </source>
</evidence>
<feature type="region of interest" description="Disordered" evidence="1">
    <location>
        <begin position="1"/>
        <end position="20"/>
    </location>
</feature>